<evidence type="ECO:0000256" key="3">
    <source>
        <dbReference type="SAM" id="MobiDB-lite"/>
    </source>
</evidence>
<evidence type="ECO:0000313" key="5">
    <source>
        <dbReference type="EMBL" id="TIA89119.1"/>
    </source>
</evidence>
<name>A0A4T0FLD3_9BASI</name>
<dbReference type="OrthoDB" id="10261637at2759"/>
<accession>A0A4T0FLD3</accession>
<keyword evidence="6" id="KW-1185">Reference proteome</keyword>
<dbReference type="InterPro" id="IPR013665">
    <property type="entry name" value="Sfi1_dom"/>
</dbReference>
<dbReference type="EMBL" id="SPNW01000030">
    <property type="protein sequence ID" value="TIA89119.1"/>
    <property type="molecule type" value="Genomic_DNA"/>
</dbReference>
<dbReference type="GO" id="GO:0006099">
    <property type="term" value="P:tricarboxylic acid cycle"/>
    <property type="evidence" value="ECO:0007669"/>
    <property type="project" value="TreeGrafter"/>
</dbReference>
<evidence type="ECO:0000256" key="1">
    <source>
        <dbReference type="ARBA" id="ARBA00007769"/>
    </source>
</evidence>
<dbReference type="PANTHER" id="PTHR11835:SF48">
    <property type="entry name" value="HOMOISOCITRATE DEHYDROGENASE, MITOCHONDRIAL"/>
    <property type="match status" value="1"/>
</dbReference>
<feature type="compositionally biased region" description="Basic and acidic residues" evidence="3">
    <location>
        <begin position="172"/>
        <end position="201"/>
    </location>
</feature>
<evidence type="ECO:0000259" key="4">
    <source>
        <dbReference type="SMART" id="SM01329"/>
    </source>
</evidence>
<sequence length="1598" mass="183574">MDSSLIISNLNPTTVDLIDEIVDVVPRGSHSFLALFNAYNHVLDAHGIDQNDEVELYDLLLKLGVVKGRDWHERWQAIVNSDYNTGAFTHVFDNDDAHSSSSSSASTSNTNSDTRSTSTAALAAEARETDKEFPPIQYRHRQATTPATSSAASTTLQARAMASVQAQTNRVRQTELARRRQEQDRLRRTDEARRRELEEARQRADENKVLREMENIADTLYNQNVVTRTFKVWLGMFRWLQNNTLQIEAVQRSQNLTIFFQRWQYTMSKKVIMSTHVAVSHDKARVMSNTLQLWKSHLRHRIRHRKEARLRSTYASIRKGIARRLLQEAWQVWRDVSVTRRADVRYSFNIMSKMFNTWKDRTVDVFEKDNKVVEFATAANERRAAAYFEHWQHRTVLQAREKEMVETVNAFIIRRYFDTWKNRNDTNKAAAAWRHASSVRNAFYTWQRKLYKIQKYNVVADTFAQDREDDMKLQTLHQWRLSLKCYSFQLRYMHTLGHQALQHWMHRMHYTHERVEAADDFYYMRIRALGVSLFEKWKQRTAELREQKLMAIEFDRVNTQYTSLKQWSTNFKSKRVLNRRGYRVRRILQKKNAFQAWKAALDRRRQEEWIRRRELLVKNKSWTVWREKFSTLCDLRARENAFKAQHTHRKVATNALHQWLQKTVDRRDLVFSAEVIGQQKIARTALQRWREKSDAVKDLHRAAETYSNDRDEDTRNTIFQLWLRQARATTLRNKKCAEFTKEREERIVETAFYDWYDQIKTIELEPVETEMLMLRRERMLREAFSRWISTCTVLPAVQFHNESLKMSALRTWKAQLPSTRKMNIAMKIRRHDTLYKWFIMWKDNLQVKRSRRAIARARALASRDLPMIKPGRIASIPELERAINALRAIYTSTVAGIKVSNPTQGVDGWSTIHANDKGTQVYADDKPVTYETESQDDSFERRWSSNWLTRFIALGEEWLEEVDDVEERRERERVVEMAAAALACVAGMSAAGPIDRTFTFIGREQFDVVMHDKTVNGHEDVGAQTWGAAVHLSRLVCRYPEHFGIREDSRLLEVGAGTGLVGIACAHMAQQLGLNHTEVVLSDYLQDIIENLQRNVSNNQSSTPTSVIHLDWNDPDQSLGKFDTIFGADVCYDLNHAYLLHKAATQLLSKQGTFHILIALRKTHVGMKESLLDAFSGRFVQSDGDALCIEKTDYFDVEKGLGRADELGYARFEIGWKTKILSQQNGLEKAIIDKMASAARNMATKTLRFGMLPADGIGHEVLPPAQRVLEELSSRQALPKLEFIPLNAGFEYFRRAGVALPEETIEVMKSGVDGAMFGSVSSPSHKVTGYSSPIVALRKHLDLYANIRPVSTVDGRVDMVTVRENTECLYIKKEELDTLPDGTKVARATRQITQNASERIGKLAFEIALKRDQVRQNGGSSPHSEPSVWSIHKSNVLSVTDGLFRESIKAAHKSDDRFNKVKLVEQLVDSFVYRMFREPQIFDVCVAPNLYGDIISDGAAALVGSLGVVPSINANDTFAMGEPVHGSAPDIAGKNIANPIASIRSAALMIEHMGYSDAAAAIYKAVDDVLKQGQTLTPDLGGKSTTTEVQDAVLKALS</sequence>
<dbReference type="PROSITE" id="PS00470">
    <property type="entry name" value="IDH_IMDH"/>
    <property type="match status" value="1"/>
</dbReference>
<feature type="region of interest" description="Disordered" evidence="3">
    <location>
        <begin position="96"/>
        <end position="201"/>
    </location>
</feature>
<dbReference type="Proteomes" id="UP000310189">
    <property type="component" value="Unassembled WGS sequence"/>
</dbReference>
<dbReference type="Gene3D" id="3.40.50.150">
    <property type="entry name" value="Vaccinia Virus protein VP39"/>
    <property type="match status" value="1"/>
</dbReference>
<dbReference type="PANTHER" id="PTHR11835">
    <property type="entry name" value="DECARBOXYLATING DEHYDROGENASES-ISOCITRATE, ISOPROPYLMALATE, TARTRATE"/>
    <property type="match status" value="1"/>
</dbReference>
<dbReference type="GO" id="GO:0008757">
    <property type="term" value="F:S-adenosylmethionine-dependent methyltransferase activity"/>
    <property type="evidence" value="ECO:0007669"/>
    <property type="project" value="UniProtKB-ARBA"/>
</dbReference>
<dbReference type="GO" id="GO:0006102">
    <property type="term" value="P:isocitrate metabolic process"/>
    <property type="evidence" value="ECO:0007669"/>
    <property type="project" value="TreeGrafter"/>
</dbReference>
<dbReference type="SUPFAM" id="SSF53659">
    <property type="entry name" value="Isocitrate/Isopropylmalate dehydrogenase-like"/>
    <property type="match status" value="1"/>
</dbReference>
<dbReference type="GO" id="GO:0009085">
    <property type="term" value="P:lysine biosynthetic process"/>
    <property type="evidence" value="ECO:0007669"/>
    <property type="project" value="TreeGrafter"/>
</dbReference>
<dbReference type="InterPro" id="IPR024084">
    <property type="entry name" value="IsoPropMal-DH-like_dom"/>
</dbReference>
<reference evidence="5 6" key="1">
    <citation type="submission" date="2019-03" db="EMBL/GenBank/DDBJ databases">
        <title>Sequencing 23 genomes of Wallemia ichthyophaga.</title>
        <authorList>
            <person name="Gostincar C."/>
        </authorList>
    </citation>
    <scope>NUCLEOTIDE SEQUENCE [LARGE SCALE GENOMIC DNA]</scope>
    <source>
        <strain evidence="5 6">EXF-5753</strain>
    </source>
</reference>
<evidence type="ECO:0000313" key="6">
    <source>
        <dbReference type="Proteomes" id="UP000310189"/>
    </source>
</evidence>
<dbReference type="Pfam" id="PF08457">
    <property type="entry name" value="Sfi1"/>
    <property type="match status" value="1"/>
</dbReference>
<dbReference type="GO" id="GO:0000287">
    <property type="term" value="F:magnesium ion binding"/>
    <property type="evidence" value="ECO:0007669"/>
    <property type="project" value="InterPro"/>
</dbReference>
<dbReference type="InterPro" id="IPR029063">
    <property type="entry name" value="SAM-dependent_MTases_sf"/>
</dbReference>
<feature type="domain" description="Isopropylmalate dehydrogenase-like" evidence="4">
    <location>
        <begin position="1248"/>
        <end position="1593"/>
    </location>
</feature>
<dbReference type="GO" id="GO:0047046">
    <property type="term" value="F:homoisocitrate dehydrogenase activity"/>
    <property type="evidence" value="ECO:0007669"/>
    <property type="project" value="TreeGrafter"/>
</dbReference>
<comment type="caution">
    <text evidence="5">The sequence shown here is derived from an EMBL/GenBank/DDBJ whole genome shotgun (WGS) entry which is preliminary data.</text>
</comment>
<proteinExistence type="inferred from homology"/>
<keyword evidence="2" id="KW-0460">Magnesium</keyword>
<dbReference type="InterPro" id="IPR019818">
    <property type="entry name" value="IsoCit/isopropylmalate_DH_CS"/>
</dbReference>
<dbReference type="Pfam" id="PF10294">
    <property type="entry name" value="Methyltransf_16"/>
    <property type="match status" value="1"/>
</dbReference>
<feature type="compositionally biased region" description="Low complexity" evidence="3">
    <location>
        <begin position="143"/>
        <end position="155"/>
    </location>
</feature>
<dbReference type="GO" id="GO:0004449">
    <property type="term" value="F:isocitrate dehydrogenase (NAD+) activity"/>
    <property type="evidence" value="ECO:0007669"/>
    <property type="project" value="TreeGrafter"/>
</dbReference>
<gene>
    <name evidence="5" type="ORF">E3P99_02219</name>
</gene>
<dbReference type="CDD" id="cd02440">
    <property type="entry name" value="AdoMet_MTases"/>
    <property type="match status" value="1"/>
</dbReference>
<dbReference type="InterPro" id="IPR019410">
    <property type="entry name" value="Methyltransf_16"/>
</dbReference>
<evidence type="ECO:0000256" key="2">
    <source>
        <dbReference type="ARBA" id="ARBA00022842"/>
    </source>
</evidence>
<dbReference type="GO" id="GO:0051287">
    <property type="term" value="F:NAD binding"/>
    <property type="evidence" value="ECO:0007669"/>
    <property type="project" value="InterPro"/>
</dbReference>
<dbReference type="SUPFAM" id="SSF53335">
    <property type="entry name" value="S-adenosyl-L-methionine-dependent methyltransferases"/>
    <property type="match status" value="1"/>
</dbReference>
<protein>
    <recommendedName>
        <fullName evidence="4">Isopropylmalate dehydrogenase-like domain-containing protein</fullName>
    </recommendedName>
</protein>
<comment type="similarity">
    <text evidence="1">Belongs to the isocitrate and isopropylmalate dehydrogenases family.</text>
</comment>
<organism evidence="5 6">
    <name type="scientific">Wallemia hederae</name>
    <dbReference type="NCBI Taxonomy" id="1540922"/>
    <lineage>
        <taxon>Eukaryota</taxon>
        <taxon>Fungi</taxon>
        <taxon>Dikarya</taxon>
        <taxon>Basidiomycota</taxon>
        <taxon>Wallemiomycotina</taxon>
        <taxon>Wallemiomycetes</taxon>
        <taxon>Wallemiales</taxon>
        <taxon>Wallemiaceae</taxon>
        <taxon>Wallemia</taxon>
    </lineage>
</organism>
<dbReference type="Gene3D" id="3.40.718.10">
    <property type="entry name" value="Isopropylmalate Dehydrogenase"/>
    <property type="match status" value="1"/>
</dbReference>
<feature type="compositionally biased region" description="Low complexity" evidence="3">
    <location>
        <begin position="99"/>
        <end position="121"/>
    </location>
</feature>
<dbReference type="SMART" id="SM01329">
    <property type="entry name" value="Iso_dh"/>
    <property type="match status" value="1"/>
</dbReference>
<dbReference type="GO" id="GO:0005739">
    <property type="term" value="C:mitochondrion"/>
    <property type="evidence" value="ECO:0007669"/>
    <property type="project" value="TreeGrafter"/>
</dbReference>
<dbReference type="Pfam" id="PF00180">
    <property type="entry name" value="Iso_dh"/>
    <property type="match status" value="1"/>
</dbReference>